<proteinExistence type="predicted"/>
<dbReference type="AlphaFoldDB" id="A0A382JZ49"/>
<organism evidence="2">
    <name type="scientific">marine metagenome</name>
    <dbReference type="NCBI Taxonomy" id="408172"/>
    <lineage>
        <taxon>unclassified sequences</taxon>
        <taxon>metagenomes</taxon>
        <taxon>ecological metagenomes</taxon>
    </lineage>
</organism>
<keyword evidence="1" id="KW-1133">Transmembrane helix</keyword>
<sequence length="123" mass="13506">HGYTLMMHVGLAPVFVISAGVVVVAWGYRCRLNECDRRGLASLLCLKKTDPADTVDLGWKLTFWLAMGLVVPVSLSMVLGMFQVVGTHGQELLISLHQYTGLALTLVVLVHIHLVIRRKAVCP</sequence>
<evidence type="ECO:0008006" key="3">
    <source>
        <dbReference type="Google" id="ProtNLM"/>
    </source>
</evidence>
<reference evidence="2" key="1">
    <citation type="submission" date="2018-05" db="EMBL/GenBank/DDBJ databases">
        <authorList>
            <person name="Lanie J.A."/>
            <person name="Ng W.-L."/>
            <person name="Kazmierczak K.M."/>
            <person name="Andrzejewski T.M."/>
            <person name="Davidsen T.M."/>
            <person name="Wayne K.J."/>
            <person name="Tettelin H."/>
            <person name="Glass J.I."/>
            <person name="Rusch D."/>
            <person name="Podicherti R."/>
            <person name="Tsui H.-C.T."/>
            <person name="Winkler M.E."/>
        </authorList>
    </citation>
    <scope>NUCLEOTIDE SEQUENCE</scope>
</reference>
<dbReference type="Gene3D" id="1.20.950.20">
    <property type="entry name" value="Transmembrane di-heme cytochromes, Chain C"/>
    <property type="match status" value="1"/>
</dbReference>
<keyword evidence="1" id="KW-0472">Membrane</keyword>
<name>A0A382JZ49_9ZZZZ</name>
<evidence type="ECO:0000256" key="1">
    <source>
        <dbReference type="SAM" id="Phobius"/>
    </source>
</evidence>
<accession>A0A382JZ49</accession>
<protein>
    <recommendedName>
        <fullName evidence="3">Cytochrome b561 bacterial/Ni-hydrogenase domain-containing protein</fullName>
    </recommendedName>
</protein>
<evidence type="ECO:0000313" key="2">
    <source>
        <dbReference type="EMBL" id="SVC17844.1"/>
    </source>
</evidence>
<keyword evidence="1" id="KW-0812">Transmembrane</keyword>
<feature type="transmembrane region" description="Helical" evidence="1">
    <location>
        <begin position="96"/>
        <end position="116"/>
    </location>
</feature>
<feature type="non-terminal residue" evidence="2">
    <location>
        <position position="1"/>
    </location>
</feature>
<gene>
    <name evidence="2" type="ORF">METZ01_LOCUS270698</name>
</gene>
<feature type="transmembrane region" description="Helical" evidence="1">
    <location>
        <begin position="63"/>
        <end position="84"/>
    </location>
</feature>
<dbReference type="EMBL" id="UINC01077586">
    <property type="protein sequence ID" value="SVC17844.1"/>
    <property type="molecule type" value="Genomic_DNA"/>
</dbReference>
<feature type="transmembrane region" description="Helical" evidence="1">
    <location>
        <begin position="6"/>
        <end position="28"/>
    </location>
</feature>